<sequence>MVCYSSRQGETGRFRKQGWEGKSSIGEKEKVHMKGVREGFVVRGRERVFRFELLRAREEGGKEGVEDAWR</sequence>
<keyword evidence="2" id="KW-1185">Reference proteome</keyword>
<protein>
    <submittedName>
        <fullName evidence="1">Uncharacterized protein</fullName>
    </submittedName>
</protein>
<dbReference type="EMBL" id="CM044701">
    <property type="protein sequence ID" value="KAI5681684.1"/>
    <property type="molecule type" value="Genomic_DNA"/>
</dbReference>
<reference evidence="2" key="1">
    <citation type="journal article" date="2023" name="Nat. Plants">
        <title>Single-cell RNA sequencing provides a high-resolution roadmap for understanding the multicellular compartmentation of specialized metabolism.</title>
        <authorList>
            <person name="Sun S."/>
            <person name="Shen X."/>
            <person name="Li Y."/>
            <person name="Li Y."/>
            <person name="Wang S."/>
            <person name="Li R."/>
            <person name="Zhang H."/>
            <person name="Shen G."/>
            <person name="Guo B."/>
            <person name="Wei J."/>
            <person name="Xu J."/>
            <person name="St-Pierre B."/>
            <person name="Chen S."/>
            <person name="Sun C."/>
        </authorList>
    </citation>
    <scope>NUCLEOTIDE SEQUENCE [LARGE SCALE GENOMIC DNA]</scope>
</reference>
<evidence type="ECO:0000313" key="2">
    <source>
        <dbReference type="Proteomes" id="UP001060085"/>
    </source>
</evidence>
<gene>
    <name evidence="1" type="ORF">M9H77_02912</name>
</gene>
<proteinExistence type="predicted"/>
<dbReference type="Proteomes" id="UP001060085">
    <property type="component" value="Linkage Group LG01"/>
</dbReference>
<accession>A0ACC0C9W1</accession>
<name>A0ACC0C9W1_CATRO</name>
<organism evidence="1 2">
    <name type="scientific">Catharanthus roseus</name>
    <name type="common">Madagascar periwinkle</name>
    <name type="synonym">Vinca rosea</name>
    <dbReference type="NCBI Taxonomy" id="4058"/>
    <lineage>
        <taxon>Eukaryota</taxon>
        <taxon>Viridiplantae</taxon>
        <taxon>Streptophyta</taxon>
        <taxon>Embryophyta</taxon>
        <taxon>Tracheophyta</taxon>
        <taxon>Spermatophyta</taxon>
        <taxon>Magnoliopsida</taxon>
        <taxon>eudicotyledons</taxon>
        <taxon>Gunneridae</taxon>
        <taxon>Pentapetalae</taxon>
        <taxon>asterids</taxon>
        <taxon>lamiids</taxon>
        <taxon>Gentianales</taxon>
        <taxon>Apocynaceae</taxon>
        <taxon>Rauvolfioideae</taxon>
        <taxon>Vinceae</taxon>
        <taxon>Catharanthinae</taxon>
        <taxon>Catharanthus</taxon>
    </lineage>
</organism>
<comment type="caution">
    <text evidence="1">The sequence shown here is derived from an EMBL/GenBank/DDBJ whole genome shotgun (WGS) entry which is preliminary data.</text>
</comment>
<evidence type="ECO:0000313" key="1">
    <source>
        <dbReference type="EMBL" id="KAI5681684.1"/>
    </source>
</evidence>